<evidence type="ECO:0000313" key="1">
    <source>
        <dbReference type="EMBL" id="CAF1031309.1"/>
    </source>
</evidence>
<proteinExistence type="predicted"/>
<protein>
    <recommendedName>
        <fullName evidence="3">Transposase</fullName>
    </recommendedName>
</protein>
<accession>A0A814J6D0</accession>
<dbReference type="GO" id="GO:0003676">
    <property type="term" value="F:nucleic acid binding"/>
    <property type="evidence" value="ECO:0007669"/>
    <property type="project" value="InterPro"/>
</dbReference>
<evidence type="ECO:0008006" key="3">
    <source>
        <dbReference type="Google" id="ProtNLM"/>
    </source>
</evidence>
<sequence length="367" mass="43152">MAGAYDTEQQRMIDRIKCIAFREARDAGATFINRQWIADKVHRTTRFVSEWWEKSYDQCFADYSNVGAKPKLSEASRDIIRQASGQQRKSGPVVAKEIAEKQKEYATGRTINNYRHREGLKPFHVIPKPLKSETHISDRLWLCDWLKDWTAEDFLHLAPSDEFYIWTVRRPNYQNDRIWAKSIEDITEDERYREMVKNQSCVGVFIMFTCKRLLWIIKDKGESWTGQCFRNIVLIENVIPFLKNEENVIDPDEVIFVHDKAPCMRANKTQHLLQDNDVKFWGNDIWPGNSPDLNAAEHIGSIIKDEVEKKLSSESGHHRYLEETLKMHIENVLARMEEDTELFESLLYSYPSRFRAVKNANGRHTDY</sequence>
<dbReference type="AlphaFoldDB" id="A0A814J6D0"/>
<name>A0A814J6D0_ADIRI</name>
<evidence type="ECO:0000313" key="2">
    <source>
        <dbReference type="Proteomes" id="UP000663828"/>
    </source>
</evidence>
<comment type="caution">
    <text evidence="1">The sequence shown here is derived from an EMBL/GenBank/DDBJ whole genome shotgun (WGS) entry which is preliminary data.</text>
</comment>
<organism evidence="1 2">
    <name type="scientific">Adineta ricciae</name>
    <name type="common">Rotifer</name>
    <dbReference type="NCBI Taxonomy" id="249248"/>
    <lineage>
        <taxon>Eukaryota</taxon>
        <taxon>Metazoa</taxon>
        <taxon>Spiralia</taxon>
        <taxon>Gnathifera</taxon>
        <taxon>Rotifera</taxon>
        <taxon>Eurotatoria</taxon>
        <taxon>Bdelloidea</taxon>
        <taxon>Adinetida</taxon>
        <taxon>Adinetidae</taxon>
        <taxon>Adineta</taxon>
    </lineage>
</organism>
<dbReference type="Proteomes" id="UP000663828">
    <property type="component" value="Unassembled WGS sequence"/>
</dbReference>
<reference evidence="1" key="1">
    <citation type="submission" date="2021-02" db="EMBL/GenBank/DDBJ databases">
        <authorList>
            <person name="Nowell W R."/>
        </authorList>
    </citation>
    <scope>NUCLEOTIDE SEQUENCE</scope>
</reference>
<gene>
    <name evidence="1" type="ORF">XAT740_LOCUS14765</name>
</gene>
<dbReference type="EMBL" id="CAJNOR010000894">
    <property type="protein sequence ID" value="CAF1031309.1"/>
    <property type="molecule type" value="Genomic_DNA"/>
</dbReference>
<dbReference type="InterPro" id="IPR036397">
    <property type="entry name" value="RNaseH_sf"/>
</dbReference>
<keyword evidence="2" id="KW-1185">Reference proteome</keyword>
<dbReference type="Gene3D" id="3.30.420.10">
    <property type="entry name" value="Ribonuclease H-like superfamily/Ribonuclease H"/>
    <property type="match status" value="1"/>
</dbReference>